<evidence type="ECO:0000313" key="9">
    <source>
        <dbReference type="Proteomes" id="UP000298663"/>
    </source>
</evidence>
<evidence type="ECO:0000259" key="7">
    <source>
        <dbReference type="SMART" id="SM00581"/>
    </source>
</evidence>
<comment type="caution">
    <text evidence="8">The sequence shown here is derived from an EMBL/GenBank/DDBJ whole genome shotgun (WGS) entry which is preliminary data.</text>
</comment>
<reference evidence="8 9" key="2">
    <citation type="journal article" date="2019" name="G3 (Bethesda)">
        <title>Hybrid Assembly of the Genome of the Entomopathogenic Nematode Steinernema carpocapsae Identifies the X-Chromosome.</title>
        <authorList>
            <person name="Serra L."/>
            <person name="Macchietto M."/>
            <person name="Macias-Munoz A."/>
            <person name="McGill C.J."/>
            <person name="Rodriguez I.M."/>
            <person name="Rodriguez B."/>
            <person name="Murad R."/>
            <person name="Mortazavi A."/>
        </authorList>
    </citation>
    <scope>NUCLEOTIDE SEQUENCE [LARGE SCALE GENOMIC DNA]</scope>
    <source>
        <strain evidence="8 9">ALL</strain>
    </source>
</reference>
<keyword evidence="2" id="KW-0479">Metal-binding</keyword>
<evidence type="ECO:0000256" key="3">
    <source>
        <dbReference type="ARBA" id="ARBA00022771"/>
    </source>
</evidence>
<dbReference type="STRING" id="34508.A0A4U5N5S0"/>
<organism evidence="8 9">
    <name type="scientific">Steinernema carpocapsae</name>
    <name type="common">Entomopathogenic nematode</name>
    <dbReference type="NCBI Taxonomy" id="34508"/>
    <lineage>
        <taxon>Eukaryota</taxon>
        <taxon>Metazoa</taxon>
        <taxon>Ecdysozoa</taxon>
        <taxon>Nematoda</taxon>
        <taxon>Chromadorea</taxon>
        <taxon>Rhabditida</taxon>
        <taxon>Tylenchina</taxon>
        <taxon>Panagrolaimomorpha</taxon>
        <taxon>Strongyloidoidea</taxon>
        <taxon>Steinernematidae</taxon>
        <taxon>Steinernema</taxon>
    </lineage>
</organism>
<dbReference type="SMART" id="SM00581">
    <property type="entry name" value="PSP"/>
    <property type="match status" value="1"/>
</dbReference>
<evidence type="ECO:0000256" key="5">
    <source>
        <dbReference type="ARBA" id="ARBA00023242"/>
    </source>
</evidence>
<name>A0A4U5N5S0_STECR</name>
<dbReference type="GO" id="GO:0008270">
    <property type="term" value="F:zinc ion binding"/>
    <property type="evidence" value="ECO:0007669"/>
    <property type="project" value="UniProtKB-KW"/>
</dbReference>
<dbReference type="Proteomes" id="UP000298663">
    <property type="component" value="Unassembled WGS sequence"/>
</dbReference>
<comment type="subcellular location">
    <subcellularLocation>
        <location evidence="1">Nucleus</location>
    </subcellularLocation>
</comment>
<dbReference type="EMBL" id="AZBU02000005">
    <property type="protein sequence ID" value="TKR77724.1"/>
    <property type="molecule type" value="Genomic_DNA"/>
</dbReference>
<feature type="compositionally biased region" description="Basic residues" evidence="6">
    <location>
        <begin position="302"/>
        <end position="311"/>
    </location>
</feature>
<feature type="compositionally biased region" description="Polar residues" evidence="6">
    <location>
        <begin position="312"/>
        <end position="332"/>
    </location>
</feature>
<feature type="region of interest" description="Disordered" evidence="6">
    <location>
        <begin position="1"/>
        <end position="22"/>
    </location>
</feature>
<dbReference type="Pfam" id="PF04046">
    <property type="entry name" value="PSP"/>
    <property type="match status" value="1"/>
</dbReference>
<evidence type="ECO:0000256" key="1">
    <source>
        <dbReference type="ARBA" id="ARBA00004123"/>
    </source>
</evidence>
<feature type="region of interest" description="Disordered" evidence="6">
    <location>
        <begin position="295"/>
        <end position="359"/>
    </location>
</feature>
<protein>
    <recommendedName>
        <fullName evidence="7">PSP proline-rich domain-containing protein</fullName>
    </recommendedName>
</protein>
<proteinExistence type="predicted"/>
<evidence type="ECO:0000256" key="2">
    <source>
        <dbReference type="ARBA" id="ARBA00022723"/>
    </source>
</evidence>
<keyword evidence="4" id="KW-0862">Zinc</keyword>
<evidence type="ECO:0000313" key="8">
    <source>
        <dbReference type="EMBL" id="TKR77724.1"/>
    </source>
</evidence>
<keyword evidence="9" id="KW-1185">Reference proteome</keyword>
<dbReference type="InterPro" id="IPR052115">
    <property type="entry name" value="NEXT_complex_subunit_ZCCHC8"/>
</dbReference>
<dbReference type="OrthoDB" id="8026949at2759"/>
<accession>A0A4U5N5S0</accession>
<evidence type="ECO:0000256" key="6">
    <source>
        <dbReference type="SAM" id="MobiDB-lite"/>
    </source>
</evidence>
<feature type="compositionally biased region" description="Basic and acidic residues" evidence="6">
    <location>
        <begin position="333"/>
        <end position="342"/>
    </location>
</feature>
<dbReference type="InterPro" id="IPR006568">
    <property type="entry name" value="PSP_pro-rich"/>
</dbReference>
<reference evidence="8 9" key="1">
    <citation type="journal article" date="2015" name="Genome Biol.">
        <title>Comparative genomics of Steinernema reveals deeply conserved gene regulatory networks.</title>
        <authorList>
            <person name="Dillman A.R."/>
            <person name="Macchietto M."/>
            <person name="Porter C.F."/>
            <person name="Rogers A."/>
            <person name="Williams B."/>
            <person name="Antoshechkin I."/>
            <person name="Lee M.M."/>
            <person name="Goodwin Z."/>
            <person name="Lu X."/>
            <person name="Lewis E.E."/>
            <person name="Goodrich-Blair H."/>
            <person name="Stock S.P."/>
            <person name="Adams B.J."/>
            <person name="Sternberg P.W."/>
            <person name="Mortazavi A."/>
        </authorList>
    </citation>
    <scope>NUCLEOTIDE SEQUENCE [LARGE SCALE GENOMIC DNA]</scope>
    <source>
        <strain evidence="8 9">ALL</strain>
    </source>
</reference>
<keyword evidence="3" id="KW-0863">Zinc-finger</keyword>
<dbReference type="AlphaFoldDB" id="A0A4U5N5S0"/>
<keyword evidence="5" id="KW-0539">Nucleus</keyword>
<feature type="compositionally biased region" description="Polar residues" evidence="6">
    <location>
        <begin position="345"/>
        <end position="359"/>
    </location>
</feature>
<evidence type="ECO:0000256" key="4">
    <source>
        <dbReference type="ARBA" id="ARBA00022833"/>
    </source>
</evidence>
<dbReference type="PANTHER" id="PTHR13316:SF0">
    <property type="entry name" value="ZINC FINGER CCHC DOMAIN-CONTAINING PROTEIN 8"/>
    <property type="match status" value="1"/>
</dbReference>
<feature type="domain" description="PSP proline-rich" evidence="7">
    <location>
        <begin position="165"/>
        <end position="221"/>
    </location>
</feature>
<sequence>MSEEGELTPSPDASRDPCGSGLRFFNDEDDDVICLDGPPMPPVLSPNNGNQWGNLFSIDTSFNATEEDDDEIQILNVSTASTASTKSRKSLSSSFLLTFTPSAEPVVETPVKKKNGCFNCDGDHSVNECSEPKNIKRIKDNAAKFKRESMGTPRTPRVEGASKLLTTYRPGRISNDLRDALDIGPHDIPPYIYRMRESGYMEGYPPAYLKQAMLYDDPTAILSFNYIDANLNQKEDEEEETKAHVPPRIDQNKIIYYAGFNKYFPNLRDADNGKYRVPNFESFVKELEAHIQKDAKSEWENHKRHRSRKRQQFSISEEPTASGSDQPSTSHETPAKRARLAEGSEQGTPNPDVSMNETYGHSANDCSLLSLNEASMCSTDSEALDMPTSLGFDETVIIPEGMNATPFNETAHDLSRFSVGIQPFQETIEHAQGNGTFFKNMLEILNRSKQTKEDKEGGEEK</sequence>
<dbReference type="GO" id="GO:0003723">
    <property type="term" value="F:RNA binding"/>
    <property type="evidence" value="ECO:0007669"/>
    <property type="project" value="TreeGrafter"/>
</dbReference>
<dbReference type="GO" id="GO:0071013">
    <property type="term" value="C:catalytic step 2 spliceosome"/>
    <property type="evidence" value="ECO:0007669"/>
    <property type="project" value="TreeGrafter"/>
</dbReference>
<dbReference type="PANTHER" id="PTHR13316">
    <property type="entry name" value="ZINC FINGER, CCHC DOMAIN CONTAINING 8"/>
    <property type="match status" value="1"/>
</dbReference>
<gene>
    <name evidence="8" type="ORF">L596_018642</name>
</gene>